<dbReference type="AlphaFoldDB" id="A0AAX6MLK5"/>
<organism evidence="3 4">
    <name type="scientific">Daldinia eschscholtzii</name>
    <dbReference type="NCBI Taxonomy" id="292717"/>
    <lineage>
        <taxon>Eukaryota</taxon>
        <taxon>Fungi</taxon>
        <taxon>Dikarya</taxon>
        <taxon>Ascomycota</taxon>
        <taxon>Pezizomycotina</taxon>
        <taxon>Sordariomycetes</taxon>
        <taxon>Xylariomycetidae</taxon>
        <taxon>Xylariales</taxon>
        <taxon>Hypoxylaceae</taxon>
        <taxon>Daldinia</taxon>
    </lineage>
</organism>
<reference evidence="3 4" key="1">
    <citation type="journal article" date="2024" name="Front Chem Biol">
        <title>Unveiling the potential of Daldinia eschscholtzii MFLUCC 19-0629 through bioactivity and bioinformatics studies for enhanced sustainable agriculture production.</title>
        <authorList>
            <person name="Brooks S."/>
            <person name="Weaver J.A."/>
            <person name="Klomchit A."/>
            <person name="Alharthi S.A."/>
            <person name="Onlamun T."/>
            <person name="Nurani R."/>
            <person name="Vong T.K."/>
            <person name="Alberti F."/>
            <person name="Greco C."/>
        </authorList>
    </citation>
    <scope>NUCLEOTIDE SEQUENCE [LARGE SCALE GENOMIC DNA]</scope>
    <source>
        <strain evidence="3">MFLUCC 19-0629</strain>
    </source>
</reference>
<name>A0AAX6MLK5_9PEZI</name>
<dbReference type="InterPro" id="IPR021331">
    <property type="entry name" value="Hva1_TUDOR"/>
</dbReference>
<evidence type="ECO:0000313" key="4">
    <source>
        <dbReference type="Proteomes" id="UP001369815"/>
    </source>
</evidence>
<keyword evidence="4" id="KW-1185">Reference proteome</keyword>
<feature type="compositionally biased region" description="Basic and acidic residues" evidence="1">
    <location>
        <begin position="26"/>
        <end position="46"/>
    </location>
</feature>
<evidence type="ECO:0000313" key="3">
    <source>
        <dbReference type="EMBL" id="KAK6953366.1"/>
    </source>
</evidence>
<protein>
    <recommendedName>
        <fullName evidence="2">Hypervirulence associated protein TUDOR domain-containing protein</fullName>
    </recommendedName>
</protein>
<gene>
    <name evidence="3" type="ORF">Daesc_005669</name>
</gene>
<dbReference type="Pfam" id="PF11160">
    <property type="entry name" value="Hva1_TUDOR"/>
    <property type="match status" value="1"/>
</dbReference>
<dbReference type="Gene3D" id="2.30.30.1060">
    <property type="match status" value="1"/>
</dbReference>
<sequence length="73" mass="7988">MPAEVKDKQGQPIQEGDAVWTKARGGRHEGEVDRVVESSAEAREAGVKNPPKVLFKDQHGHDVAHNPGTLEHK</sequence>
<feature type="domain" description="Hypervirulence associated protein TUDOR" evidence="2">
    <location>
        <begin position="16"/>
        <end position="70"/>
    </location>
</feature>
<evidence type="ECO:0000256" key="1">
    <source>
        <dbReference type="SAM" id="MobiDB-lite"/>
    </source>
</evidence>
<comment type="caution">
    <text evidence="3">The sequence shown here is derived from an EMBL/GenBank/DDBJ whole genome shotgun (WGS) entry which is preliminary data.</text>
</comment>
<evidence type="ECO:0000259" key="2">
    <source>
        <dbReference type="Pfam" id="PF11160"/>
    </source>
</evidence>
<dbReference type="EMBL" id="JBANMG010000005">
    <property type="protein sequence ID" value="KAK6953366.1"/>
    <property type="molecule type" value="Genomic_DNA"/>
</dbReference>
<feature type="region of interest" description="Disordered" evidence="1">
    <location>
        <begin position="1"/>
        <end position="73"/>
    </location>
</feature>
<accession>A0AAX6MLK5</accession>
<feature type="compositionally biased region" description="Basic and acidic residues" evidence="1">
    <location>
        <begin position="54"/>
        <end position="73"/>
    </location>
</feature>
<dbReference type="Proteomes" id="UP001369815">
    <property type="component" value="Unassembled WGS sequence"/>
</dbReference>
<proteinExistence type="predicted"/>